<evidence type="ECO:0000313" key="11">
    <source>
        <dbReference type="Proteomes" id="UP001163823"/>
    </source>
</evidence>
<dbReference type="Gene3D" id="2.60.40.10">
    <property type="entry name" value="Immunoglobulins"/>
    <property type="match status" value="1"/>
</dbReference>
<dbReference type="GO" id="GO:0005615">
    <property type="term" value="C:extracellular space"/>
    <property type="evidence" value="ECO:0007669"/>
    <property type="project" value="UniProtKB-ARBA"/>
</dbReference>
<feature type="domain" description="Galactose oxidase-like Early set" evidence="9">
    <location>
        <begin position="444"/>
        <end position="548"/>
    </location>
</feature>
<evidence type="ECO:0000256" key="1">
    <source>
        <dbReference type="ARBA" id="ARBA00004613"/>
    </source>
</evidence>
<feature type="signal peptide" evidence="7">
    <location>
        <begin position="1"/>
        <end position="27"/>
    </location>
</feature>
<dbReference type="InterPro" id="IPR015202">
    <property type="entry name" value="GO-like_E_set"/>
</dbReference>
<dbReference type="KEGG" id="qsa:O6P43_018655"/>
<dbReference type="FunFam" id="2.130.10.80:FF:000001">
    <property type="entry name" value="Aldehyde oxidase GLOX"/>
    <property type="match status" value="1"/>
</dbReference>
<dbReference type="InterPro" id="IPR011043">
    <property type="entry name" value="Gal_Oxase/kelch_b-propeller"/>
</dbReference>
<dbReference type="PANTHER" id="PTHR32208:SF62">
    <property type="entry name" value="OXIDASE, PUTATIVE, EXPRESSED-RELATED"/>
    <property type="match status" value="1"/>
</dbReference>
<keyword evidence="4" id="KW-0560">Oxidoreductase</keyword>
<sequence>MKSTLRLVATFFLFYILLCSTPSPAYAAGGSGQWQLLQKSIGIVSMHMQLLSNDRVVIYDRTDFGRSNLSLPNGRCRENPTELAVQVDCTAHSVEYDVASNTFRALFVHTDVWCSSGAVAPDGRLIQTGGFNDGDRAVRIYEPCPNCDWEEVGSVLGARRWYATNHILPDGRQIIIGGRRQFNYEFYPKTTAAKNVYTLAFLAQTTEPQGVENNLYPFVFLNVDGNLFIFANNRSILFDYNKNRVVREYPVIPGGDPRTYPSTGSAVLLPFKNLQAPNVEAEVLLCGGAPRGAFENANSTRSFVGALNTCGRLKITDPNPQWVMEKMPGPRVMGDMLLLPNGNVLILNGGAVGTAGWELGRNPVMNPFLYRPNNPIKSRFELQNPNGIPRMYHSTAILLRDGRVLVGGSNPHIGYSFSNVLFPTELSLEAFSPSYLDARFASVRPKIEAPKSSSELKYAQKLKVQFLVTGSVVSDLVSVTMFAPPFNTHSFSMNQRILVVGSGNVTILGNSTYEIEITTPVSGILAPPGYYLLFVVHQEIPSEGIWVHLI</sequence>
<dbReference type="Pfam" id="PF09118">
    <property type="entry name" value="GO-like_E_set"/>
    <property type="match status" value="1"/>
</dbReference>
<dbReference type="AlphaFoldDB" id="A0AAD7PK49"/>
<evidence type="ECO:0000313" key="10">
    <source>
        <dbReference type="EMBL" id="KAJ7957839.1"/>
    </source>
</evidence>
<name>A0AAD7PK49_QUISA</name>
<evidence type="ECO:0000256" key="6">
    <source>
        <dbReference type="ARBA" id="ARBA00077505"/>
    </source>
</evidence>
<dbReference type="Proteomes" id="UP001163823">
    <property type="component" value="Chromosome 8"/>
</dbReference>
<dbReference type="Pfam" id="PF07250">
    <property type="entry name" value="Glyoxal_oxid_N"/>
    <property type="match status" value="1"/>
</dbReference>
<evidence type="ECO:0000256" key="5">
    <source>
        <dbReference type="ARBA" id="ARBA00073112"/>
    </source>
</evidence>
<dbReference type="PANTHER" id="PTHR32208">
    <property type="entry name" value="SECRETED PROTEIN-RELATED"/>
    <property type="match status" value="1"/>
</dbReference>
<evidence type="ECO:0000256" key="3">
    <source>
        <dbReference type="ARBA" id="ARBA00022729"/>
    </source>
</evidence>
<dbReference type="InterPro" id="IPR009880">
    <property type="entry name" value="Glyoxal_oxidase_N"/>
</dbReference>
<evidence type="ECO:0000259" key="8">
    <source>
        <dbReference type="Pfam" id="PF07250"/>
    </source>
</evidence>
<feature type="chain" id="PRO_5041973223" description="Aldehyde oxidase GLOX" evidence="7">
    <location>
        <begin position="28"/>
        <end position="550"/>
    </location>
</feature>
<keyword evidence="11" id="KW-1185">Reference proteome</keyword>
<organism evidence="10 11">
    <name type="scientific">Quillaja saponaria</name>
    <name type="common">Soap bark tree</name>
    <dbReference type="NCBI Taxonomy" id="32244"/>
    <lineage>
        <taxon>Eukaryota</taxon>
        <taxon>Viridiplantae</taxon>
        <taxon>Streptophyta</taxon>
        <taxon>Embryophyta</taxon>
        <taxon>Tracheophyta</taxon>
        <taxon>Spermatophyta</taxon>
        <taxon>Magnoliopsida</taxon>
        <taxon>eudicotyledons</taxon>
        <taxon>Gunneridae</taxon>
        <taxon>Pentapetalae</taxon>
        <taxon>rosids</taxon>
        <taxon>fabids</taxon>
        <taxon>Fabales</taxon>
        <taxon>Quillajaceae</taxon>
        <taxon>Quillaja</taxon>
    </lineage>
</organism>
<dbReference type="SUPFAM" id="SSF81296">
    <property type="entry name" value="E set domains"/>
    <property type="match status" value="1"/>
</dbReference>
<dbReference type="InterPro" id="IPR013783">
    <property type="entry name" value="Ig-like_fold"/>
</dbReference>
<dbReference type="CDD" id="cd02851">
    <property type="entry name" value="E_set_GO_C"/>
    <property type="match status" value="1"/>
</dbReference>
<protein>
    <recommendedName>
        <fullName evidence="5">Aldehyde oxidase GLOX</fullName>
    </recommendedName>
    <alternativeName>
        <fullName evidence="6">Glyoxal oxidase</fullName>
    </alternativeName>
</protein>
<keyword evidence="3 7" id="KW-0732">Signal</keyword>
<dbReference type="InterPro" id="IPR037293">
    <property type="entry name" value="Gal_Oxidase_central_sf"/>
</dbReference>
<dbReference type="SUPFAM" id="SSF50965">
    <property type="entry name" value="Galactose oxidase, central domain"/>
    <property type="match status" value="1"/>
</dbReference>
<accession>A0AAD7PK49</accession>
<dbReference type="GO" id="GO:0016491">
    <property type="term" value="F:oxidoreductase activity"/>
    <property type="evidence" value="ECO:0007669"/>
    <property type="project" value="UniProtKB-KW"/>
</dbReference>
<comment type="subcellular location">
    <subcellularLocation>
        <location evidence="1">Secreted</location>
    </subcellularLocation>
</comment>
<feature type="domain" description="Glyoxal oxidase N-terminal" evidence="8">
    <location>
        <begin position="46"/>
        <end position="435"/>
    </location>
</feature>
<evidence type="ECO:0000256" key="7">
    <source>
        <dbReference type="SAM" id="SignalP"/>
    </source>
</evidence>
<evidence type="ECO:0000256" key="2">
    <source>
        <dbReference type="ARBA" id="ARBA00022525"/>
    </source>
</evidence>
<comment type="caution">
    <text evidence="10">The sequence shown here is derived from an EMBL/GenBank/DDBJ whole genome shotgun (WGS) entry which is preliminary data.</text>
</comment>
<proteinExistence type="predicted"/>
<gene>
    <name evidence="10" type="ORF">O6P43_018655</name>
</gene>
<dbReference type="Gene3D" id="2.130.10.80">
    <property type="entry name" value="Galactose oxidase/kelch, beta-propeller"/>
    <property type="match status" value="1"/>
</dbReference>
<keyword evidence="2" id="KW-0964">Secreted</keyword>
<dbReference type="InterPro" id="IPR014756">
    <property type="entry name" value="Ig_E-set"/>
</dbReference>
<evidence type="ECO:0000256" key="4">
    <source>
        <dbReference type="ARBA" id="ARBA00023002"/>
    </source>
</evidence>
<dbReference type="EMBL" id="JARAOO010000008">
    <property type="protein sequence ID" value="KAJ7957839.1"/>
    <property type="molecule type" value="Genomic_DNA"/>
</dbReference>
<evidence type="ECO:0000259" key="9">
    <source>
        <dbReference type="Pfam" id="PF09118"/>
    </source>
</evidence>
<reference evidence="10" key="1">
    <citation type="journal article" date="2023" name="Science">
        <title>Elucidation of the pathway for biosynthesis of saponin adjuvants from the soapbark tree.</title>
        <authorList>
            <person name="Reed J."/>
            <person name="Orme A."/>
            <person name="El-Demerdash A."/>
            <person name="Owen C."/>
            <person name="Martin L.B.B."/>
            <person name="Misra R.C."/>
            <person name="Kikuchi S."/>
            <person name="Rejzek M."/>
            <person name="Martin A.C."/>
            <person name="Harkess A."/>
            <person name="Leebens-Mack J."/>
            <person name="Louveau T."/>
            <person name="Stephenson M.J."/>
            <person name="Osbourn A."/>
        </authorList>
    </citation>
    <scope>NUCLEOTIDE SEQUENCE</scope>
    <source>
        <strain evidence="10">S10</strain>
    </source>
</reference>